<proteinExistence type="predicted"/>
<evidence type="ECO:0000256" key="3">
    <source>
        <dbReference type="PROSITE-ProRule" id="PRU00023"/>
    </source>
</evidence>
<dbReference type="PANTHER" id="PTHR24193:SF121">
    <property type="entry name" value="ADA2A-CONTAINING COMPLEX COMPONENT 3, ISOFORM D"/>
    <property type="match status" value="1"/>
</dbReference>
<dbReference type="SMART" id="SM00248">
    <property type="entry name" value="ANK"/>
    <property type="match status" value="5"/>
</dbReference>
<name>A0ABR1K9A5_9AGAR</name>
<gene>
    <name evidence="4" type="ORF">VKT23_000147</name>
</gene>
<dbReference type="Proteomes" id="UP001498398">
    <property type="component" value="Unassembled WGS sequence"/>
</dbReference>
<dbReference type="EMBL" id="JBANRG010000001">
    <property type="protein sequence ID" value="KAK7472036.1"/>
    <property type="molecule type" value="Genomic_DNA"/>
</dbReference>
<evidence type="ECO:0000256" key="1">
    <source>
        <dbReference type="ARBA" id="ARBA00022737"/>
    </source>
</evidence>
<comment type="caution">
    <text evidence="4">The sequence shown here is derived from an EMBL/GenBank/DDBJ whole genome shotgun (WGS) entry which is preliminary data.</text>
</comment>
<feature type="repeat" description="ANK" evidence="3">
    <location>
        <begin position="183"/>
        <end position="207"/>
    </location>
</feature>
<dbReference type="Pfam" id="PF12796">
    <property type="entry name" value="Ank_2"/>
    <property type="match status" value="2"/>
</dbReference>
<sequence>MWTESSHKSYSLKDAELQYIIKEDQRDYILADALNWLCHLESNKSIRIIATQTLHGILGQGYLFGWGEYPYKIPRITTYVNNLDLDLMAKISWDSLLEVKEEPETHAHKIWTSLISLCLVKGQKISSFDSNRNLESIFAQQPSGTLMKAIENRNLDVIAFLIEKGADVKNIRYFYQPALQAAAAQWGDLDVVKFLVQKGADVNAVGGHYGTALQAAARWGHLDIVRFLIEKGADVNAVEGEYGTALQAAACWAHLEVIKLLVEYDADVSALGGRFGNALQAALYCRHLRVVKYLVNKGADVDLGGPMYGNILAAALAGSEDDVTNFC</sequence>
<organism evidence="4 5">
    <name type="scientific">Marasmiellus scandens</name>
    <dbReference type="NCBI Taxonomy" id="2682957"/>
    <lineage>
        <taxon>Eukaryota</taxon>
        <taxon>Fungi</taxon>
        <taxon>Dikarya</taxon>
        <taxon>Basidiomycota</taxon>
        <taxon>Agaricomycotina</taxon>
        <taxon>Agaricomycetes</taxon>
        <taxon>Agaricomycetidae</taxon>
        <taxon>Agaricales</taxon>
        <taxon>Marasmiineae</taxon>
        <taxon>Omphalotaceae</taxon>
        <taxon>Marasmiellus</taxon>
    </lineage>
</organism>
<dbReference type="InterPro" id="IPR036770">
    <property type="entry name" value="Ankyrin_rpt-contain_sf"/>
</dbReference>
<feature type="repeat" description="ANK" evidence="3">
    <location>
        <begin position="208"/>
        <end position="240"/>
    </location>
</feature>
<dbReference type="PROSITE" id="PS50297">
    <property type="entry name" value="ANK_REP_REGION"/>
    <property type="match status" value="1"/>
</dbReference>
<keyword evidence="5" id="KW-1185">Reference proteome</keyword>
<evidence type="ECO:0000313" key="5">
    <source>
        <dbReference type="Proteomes" id="UP001498398"/>
    </source>
</evidence>
<dbReference type="InterPro" id="IPR050663">
    <property type="entry name" value="Ankyrin-SOCS_Box"/>
</dbReference>
<keyword evidence="1" id="KW-0677">Repeat</keyword>
<accession>A0ABR1K9A5</accession>
<protein>
    <submittedName>
        <fullName evidence="4">Uncharacterized protein</fullName>
    </submittedName>
</protein>
<dbReference type="SUPFAM" id="SSF48403">
    <property type="entry name" value="Ankyrin repeat"/>
    <property type="match status" value="1"/>
</dbReference>
<evidence type="ECO:0000313" key="4">
    <source>
        <dbReference type="EMBL" id="KAK7472036.1"/>
    </source>
</evidence>
<reference evidence="4 5" key="1">
    <citation type="submission" date="2024-01" db="EMBL/GenBank/DDBJ databases">
        <title>A draft genome for the cacao thread blight pathogen Marasmiellus scandens.</title>
        <authorList>
            <person name="Baruah I.K."/>
            <person name="Leung J."/>
            <person name="Bukari Y."/>
            <person name="Amoako-Attah I."/>
            <person name="Meinhardt L.W."/>
            <person name="Bailey B.A."/>
            <person name="Cohen S.P."/>
        </authorList>
    </citation>
    <scope>NUCLEOTIDE SEQUENCE [LARGE SCALE GENOMIC DNA]</scope>
    <source>
        <strain evidence="4 5">GH-19</strain>
    </source>
</reference>
<dbReference type="Gene3D" id="1.25.40.20">
    <property type="entry name" value="Ankyrin repeat-containing domain"/>
    <property type="match status" value="1"/>
</dbReference>
<keyword evidence="2 3" id="KW-0040">ANK repeat</keyword>
<dbReference type="PANTHER" id="PTHR24193">
    <property type="entry name" value="ANKYRIN REPEAT PROTEIN"/>
    <property type="match status" value="1"/>
</dbReference>
<dbReference type="InterPro" id="IPR002110">
    <property type="entry name" value="Ankyrin_rpt"/>
</dbReference>
<dbReference type="PROSITE" id="PS50088">
    <property type="entry name" value="ANK_REPEAT"/>
    <property type="match status" value="2"/>
</dbReference>
<evidence type="ECO:0000256" key="2">
    <source>
        <dbReference type="ARBA" id="ARBA00023043"/>
    </source>
</evidence>